<dbReference type="Gene3D" id="3.30.70.270">
    <property type="match status" value="1"/>
</dbReference>
<dbReference type="InterPro" id="IPR043502">
    <property type="entry name" value="DNA/RNA_pol_sf"/>
</dbReference>
<dbReference type="PANTHER" id="PTHR45835">
    <property type="entry name" value="YALI0A06105P"/>
    <property type="match status" value="1"/>
</dbReference>
<dbReference type="InterPro" id="IPR012337">
    <property type="entry name" value="RNaseH-like_sf"/>
</dbReference>
<dbReference type="PANTHER" id="PTHR45835:SF99">
    <property type="entry name" value="CHROMO DOMAIN-CONTAINING PROTEIN-RELATED"/>
    <property type="match status" value="1"/>
</dbReference>
<dbReference type="SUPFAM" id="SSF53098">
    <property type="entry name" value="Ribonuclease H-like"/>
    <property type="match status" value="1"/>
</dbReference>
<proteinExistence type="predicted"/>
<sequence>MTKLTQKTVKFDWGDKEEAAFQLIKQKLCSALILALPEGSEDFVVYCDASIKGLGVMLMQREKDNITMDFVTKLPRIQSGNNTIWVVVDRLTKSAYFLPIRENDPMDELSRLYLEDVVTRHGIQVSINCDHDPSSYHASIKATLFEALYGQKYQSSLCWAEVEDTQLTSQELIHEITEKIVQMKHRIQAAQDRQKSYVDVRRKPLEFQVGNPVMKKVSPWKGVVRFGKREKLNPRYIGPFKKCLSDEPLAISLDEIHIDEKLLFVREPLEIMDCEVKRLKQSRIPIIKV</sequence>
<dbReference type="Pfam" id="PF17919">
    <property type="entry name" value="RT_RNaseH_2"/>
    <property type="match status" value="1"/>
</dbReference>
<dbReference type="SUPFAM" id="SSF56672">
    <property type="entry name" value="DNA/RNA polymerases"/>
    <property type="match status" value="1"/>
</dbReference>
<protein>
    <submittedName>
        <fullName evidence="2">Putative reverse transcriptase domain-containing protein</fullName>
    </submittedName>
</protein>
<feature type="domain" description="Reverse transcriptase/retrotransposon-derived protein RNase H-like" evidence="1">
    <location>
        <begin position="13"/>
        <end position="65"/>
    </location>
</feature>
<dbReference type="GO" id="GO:0003676">
    <property type="term" value="F:nucleic acid binding"/>
    <property type="evidence" value="ECO:0007669"/>
    <property type="project" value="InterPro"/>
</dbReference>
<dbReference type="InterPro" id="IPR036397">
    <property type="entry name" value="RNaseH_sf"/>
</dbReference>
<dbReference type="InterPro" id="IPR043128">
    <property type="entry name" value="Rev_trsase/Diguanyl_cyclase"/>
</dbReference>
<dbReference type="GO" id="GO:0003964">
    <property type="term" value="F:RNA-directed DNA polymerase activity"/>
    <property type="evidence" value="ECO:0007669"/>
    <property type="project" value="UniProtKB-KW"/>
</dbReference>
<gene>
    <name evidence="2" type="ORF">Tci_001405</name>
</gene>
<dbReference type="InterPro" id="IPR041577">
    <property type="entry name" value="RT_RNaseH_2"/>
</dbReference>
<comment type="caution">
    <text evidence="2">The sequence shown here is derived from an EMBL/GenBank/DDBJ whole genome shotgun (WGS) entry which is preliminary data.</text>
</comment>
<reference evidence="2" key="1">
    <citation type="journal article" date="2019" name="Sci. Rep.">
        <title>Draft genome of Tanacetum cinerariifolium, the natural source of mosquito coil.</title>
        <authorList>
            <person name="Yamashiro T."/>
            <person name="Shiraishi A."/>
            <person name="Satake H."/>
            <person name="Nakayama K."/>
        </authorList>
    </citation>
    <scope>NUCLEOTIDE SEQUENCE</scope>
</reference>
<organism evidence="2">
    <name type="scientific">Tanacetum cinerariifolium</name>
    <name type="common">Dalmatian daisy</name>
    <name type="synonym">Chrysanthemum cinerariifolium</name>
    <dbReference type="NCBI Taxonomy" id="118510"/>
    <lineage>
        <taxon>Eukaryota</taxon>
        <taxon>Viridiplantae</taxon>
        <taxon>Streptophyta</taxon>
        <taxon>Embryophyta</taxon>
        <taxon>Tracheophyta</taxon>
        <taxon>Spermatophyta</taxon>
        <taxon>Magnoliopsida</taxon>
        <taxon>eudicotyledons</taxon>
        <taxon>Gunneridae</taxon>
        <taxon>Pentapetalae</taxon>
        <taxon>asterids</taxon>
        <taxon>campanulids</taxon>
        <taxon>Asterales</taxon>
        <taxon>Asteraceae</taxon>
        <taxon>Asteroideae</taxon>
        <taxon>Anthemideae</taxon>
        <taxon>Anthemidinae</taxon>
        <taxon>Tanacetum</taxon>
    </lineage>
</organism>
<evidence type="ECO:0000313" key="2">
    <source>
        <dbReference type="EMBL" id="GEU29427.1"/>
    </source>
</evidence>
<dbReference type="Gene3D" id="3.30.420.10">
    <property type="entry name" value="Ribonuclease H-like superfamily/Ribonuclease H"/>
    <property type="match status" value="1"/>
</dbReference>
<dbReference type="AlphaFoldDB" id="A0A699GJ08"/>
<keyword evidence="2" id="KW-0548">Nucleotidyltransferase</keyword>
<accession>A0A699GJ08</accession>
<name>A0A699GJ08_TANCI</name>
<keyword evidence="2" id="KW-0808">Transferase</keyword>
<keyword evidence="2" id="KW-0695">RNA-directed DNA polymerase</keyword>
<dbReference type="EMBL" id="BKCJ010000067">
    <property type="protein sequence ID" value="GEU29427.1"/>
    <property type="molecule type" value="Genomic_DNA"/>
</dbReference>
<evidence type="ECO:0000259" key="1">
    <source>
        <dbReference type="Pfam" id="PF17919"/>
    </source>
</evidence>